<dbReference type="SUPFAM" id="SSF56801">
    <property type="entry name" value="Acetyl-CoA synthetase-like"/>
    <property type="match status" value="1"/>
</dbReference>
<feature type="domain" description="AMP-binding enzyme C-terminal" evidence="6">
    <location>
        <begin position="437"/>
        <end position="515"/>
    </location>
</feature>
<evidence type="ECO:0000256" key="2">
    <source>
        <dbReference type="ARBA" id="ARBA00022598"/>
    </source>
</evidence>
<dbReference type="Gene3D" id="3.30.300.30">
    <property type="match status" value="1"/>
</dbReference>
<dbReference type="GO" id="GO:0003987">
    <property type="term" value="F:acetate-CoA ligase activity"/>
    <property type="evidence" value="ECO:0007669"/>
    <property type="project" value="UniProtKB-EC"/>
</dbReference>
<protein>
    <submittedName>
        <fullName evidence="7">Putative acyl-coenzyme A synthetase</fullName>
        <ecNumber evidence="7">6.2.1.1</ecNumber>
    </submittedName>
</protein>
<dbReference type="FunFam" id="3.30.300.30:FF:000005">
    <property type="entry name" value="Acyl-coenzyme A synthetase ACSM5, mitochondrial"/>
    <property type="match status" value="1"/>
</dbReference>
<dbReference type="GO" id="GO:0006633">
    <property type="term" value="P:fatty acid biosynthetic process"/>
    <property type="evidence" value="ECO:0007669"/>
    <property type="project" value="TreeGrafter"/>
</dbReference>
<dbReference type="EMBL" id="CABL01000005">
    <property type="protein sequence ID" value="CBH74886.1"/>
    <property type="molecule type" value="Genomic_DNA"/>
</dbReference>
<dbReference type="InterPro" id="IPR000873">
    <property type="entry name" value="AMP-dep_synth/lig_dom"/>
</dbReference>
<evidence type="ECO:0000256" key="3">
    <source>
        <dbReference type="ARBA" id="ARBA00022741"/>
    </source>
</evidence>
<dbReference type="GO" id="GO:0004321">
    <property type="term" value="F:fatty-acyl-CoA synthase activity"/>
    <property type="evidence" value="ECO:0007669"/>
    <property type="project" value="TreeGrafter"/>
</dbReference>
<dbReference type="Gene3D" id="3.40.50.12780">
    <property type="entry name" value="N-terminal domain of ligase-like"/>
    <property type="match status" value="1"/>
</dbReference>
<dbReference type="InterPro" id="IPR045851">
    <property type="entry name" value="AMP-bd_C_sf"/>
</dbReference>
<comment type="caution">
    <text evidence="7">The sequence shown here is derived from an EMBL/GenBank/DDBJ whole genome shotgun (WGS) entry which is preliminary data.</text>
</comment>
<feature type="domain" description="AMP-dependent synthetase/ligase" evidence="5">
    <location>
        <begin position="28"/>
        <end position="387"/>
    </location>
</feature>
<dbReference type="PANTHER" id="PTHR43605">
    <property type="entry name" value="ACYL-COENZYME A SYNTHETASE"/>
    <property type="match status" value="1"/>
</dbReference>
<evidence type="ECO:0000256" key="1">
    <source>
        <dbReference type="ARBA" id="ARBA00006432"/>
    </source>
</evidence>
<dbReference type="PANTHER" id="PTHR43605:SF10">
    <property type="entry name" value="ACYL-COA SYNTHETASE MEDIUM CHAIN FAMILY MEMBER 3"/>
    <property type="match status" value="1"/>
</dbReference>
<dbReference type="AlphaFoldDB" id="E6PEK1"/>
<organism evidence="7">
    <name type="scientific">mine drainage metagenome</name>
    <dbReference type="NCBI Taxonomy" id="410659"/>
    <lineage>
        <taxon>unclassified sequences</taxon>
        <taxon>metagenomes</taxon>
        <taxon>ecological metagenomes</taxon>
    </lineage>
</organism>
<dbReference type="EC" id="6.2.1.1" evidence="7"/>
<name>E6PEK1_9ZZZZ</name>
<keyword evidence="3" id="KW-0547">Nucleotide-binding</keyword>
<dbReference type="Pfam" id="PF00501">
    <property type="entry name" value="AMP-binding"/>
    <property type="match status" value="1"/>
</dbReference>
<dbReference type="GO" id="GO:0015645">
    <property type="term" value="F:fatty acid ligase activity"/>
    <property type="evidence" value="ECO:0007669"/>
    <property type="project" value="TreeGrafter"/>
</dbReference>
<keyword evidence="4" id="KW-0067">ATP-binding</keyword>
<sequence>MTDAREEFRWEVPQHFSFARDVVDDLARHDRRALIFIDNDRSLRTYSFQDIALASQRYARVFAEDGIDRGDRVLVALPKRPAWIFTMLALDRIGAVAIPCAEQLRAKDLLYRANHADVRAIVACASNQSEIDEIRTGAVTCKQYYLSEADATGWERLDSRAERAQPLPGIDAASDEWSYIIYTSGTTKDPKGVVHDRAYSFAKRMQARYWLDCTPDDLVWSTAATGWAKSLWNVLLGPWSCGSAIVMHDGGFDPAERLDLIRDLGVTVLCQAPTEYRLEAKRDDLGSRWKLPQLRHCVSAGEPLNPEVIERWGDAFGLTIFDGYGQTENSLLIANLPGDEVRIGAMGRPTPGHDVAVVDEDGGLCATEIVGDIGLRGEPPTLFKGYLHDEEQTAATRRGEWYLTGDRARVDADGYFWFVGRADDVISSGAYRIGPFEVESALLEHPAVAESAVVGSPDADRGNIVKAFVVLRPGYSASDALVRELQEHCKRVTAPYKYPREIEFVGDLPKTRSGKIRRVELRERELDRKGRSASSGQV</sequence>
<evidence type="ECO:0000259" key="6">
    <source>
        <dbReference type="Pfam" id="PF13193"/>
    </source>
</evidence>
<dbReference type="InterPro" id="IPR051087">
    <property type="entry name" value="Mitochondrial_ACSM"/>
</dbReference>
<comment type="similarity">
    <text evidence="1">Belongs to the ATP-dependent AMP-binding enzyme family.</text>
</comment>
<evidence type="ECO:0000256" key="4">
    <source>
        <dbReference type="ARBA" id="ARBA00022840"/>
    </source>
</evidence>
<evidence type="ECO:0000259" key="5">
    <source>
        <dbReference type="Pfam" id="PF00501"/>
    </source>
</evidence>
<dbReference type="Pfam" id="PF13193">
    <property type="entry name" value="AMP-binding_C"/>
    <property type="match status" value="1"/>
</dbReference>
<proteinExistence type="inferred from homology"/>
<dbReference type="GO" id="GO:0005524">
    <property type="term" value="F:ATP binding"/>
    <property type="evidence" value="ECO:0007669"/>
    <property type="project" value="UniProtKB-KW"/>
</dbReference>
<dbReference type="InterPro" id="IPR025110">
    <property type="entry name" value="AMP-bd_C"/>
</dbReference>
<reference evidence="7" key="1">
    <citation type="submission" date="2009-10" db="EMBL/GenBank/DDBJ databases">
        <title>Diversity of trophic interactions inside an arsenic-rich microbial ecosystem.</title>
        <authorList>
            <person name="Bertin P.N."/>
            <person name="Heinrich-Salmeron A."/>
            <person name="Pelletier E."/>
            <person name="Goulhen-Chollet F."/>
            <person name="Arsene-Ploetze F."/>
            <person name="Gallien S."/>
            <person name="Calteau A."/>
            <person name="Vallenet D."/>
            <person name="Casiot C."/>
            <person name="Chane-Woon-Ming B."/>
            <person name="Giloteaux L."/>
            <person name="Barakat M."/>
            <person name="Bonnefoy V."/>
            <person name="Bruneel O."/>
            <person name="Chandler M."/>
            <person name="Cleiss J."/>
            <person name="Duran R."/>
            <person name="Elbaz-Poulichet F."/>
            <person name="Fonknechten N."/>
            <person name="Lauga B."/>
            <person name="Mornico D."/>
            <person name="Ortet P."/>
            <person name="Schaeffer C."/>
            <person name="Siguier P."/>
            <person name="Alexander Thil Smith A."/>
            <person name="Van Dorsselaer A."/>
            <person name="Weissenbach J."/>
            <person name="Medigue C."/>
            <person name="Le Paslier D."/>
        </authorList>
    </citation>
    <scope>NUCLEOTIDE SEQUENCE</scope>
</reference>
<keyword evidence="2 7" id="KW-0436">Ligase</keyword>
<accession>E6PEK1</accession>
<gene>
    <name evidence="7" type="primary">ytcI</name>
    <name evidence="7" type="ORF">CARN1_0061</name>
</gene>
<evidence type="ECO:0000313" key="7">
    <source>
        <dbReference type="EMBL" id="CBH74886.1"/>
    </source>
</evidence>
<dbReference type="GO" id="GO:0006637">
    <property type="term" value="P:acyl-CoA metabolic process"/>
    <property type="evidence" value="ECO:0007669"/>
    <property type="project" value="TreeGrafter"/>
</dbReference>
<dbReference type="InterPro" id="IPR042099">
    <property type="entry name" value="ANL_N_sf"/>
</dbReference>